<evidence type="ECO:0000313" key="1">
    <source>
        <dbReference type="EMBL" id="OSG90875.1"/>
    </source>
</evidence>
<comment type="caution">
    <text evidence="1">The sequence shown here is derived from an EMBL/GenBank/DDBJ whole genome shotgun (WGS) entry which is preliminary data.</text>
</comment>
<sequence>MEHVTSDLKLIDRLWNDPTYGLDGFSTEGGYIQPIDRDQAVDGDGHANYDGYVLSREIEDDDSPVSELETYQFDAGTMESYARKW</sequence>
<protein>
    <submittedName>
        <fullName evidence="1">Uncharacterized protein</fullName>
    </submittedName>
</protein>
<name>A0A1X2Z8Y7_BIFAD</name>
<dbReference type="Proteomes" id="UP000193664">
    <property type="component" value="Unassembled WGS sequence"/>
</dbReference>
<dbReference type="RefSeq" id="WP_085408678.1">
    <property type="nucleotide sequence ID" value="NZ_LNKF01000014.1"/>
</dbReference>
<accession>A0A1X2Z8Y7</accession>
<dbReference type="EMBL" id="LNKF01000014">
    <property type="protein sequence ID" value="OSG90875.1"/>
    <property type="molecule type" value="Genomic_DNA"/>
</dbReference>
<reference evidence="1 2" key="1">
    <citation type="journal article" date="2016" name="Sci. Rep.">
        <title>Evaluation of genetic diversity among strains of the human gut commensal Bifidobacterium adolescentis.</title>
        <authorList>
            <person name="Duranti S."/>
            <person name="Milani C."/>
            <person name="Lugli G.A."/>
            <person name="Mancabelli L."/>
            <person name="Turroni F."/>
            <person name="Ferrario C."/>
            <person name="Mangifesta M."/>
            <person name="Viappiani A."/>
            <person name="Sanchez B."/>
            <person name="Margolles A."/>
            <person name="van Sinderen D."/>
            <person name="Ventura M."/>
        </authorList>
    </citation>
    <scope>NUCLEOTIDE SEQUENCE [LARGE SCALE GENOMIC DNA]</scope>
    <source>
        <strain evidence="1 2">AD2-8</strain>
    </source>
</reference>
<organism evidence="1 2">
    <name type="scientific">Bifidobacterium adolescentis</name>
    <dbReference type="NCBI Taxonomy" id="1680"/>
    <lineage>
        <taxon>Bacteria</taxon>
        <taxon>Bacillati</taxon>
        <taxon>Actinomycetota</taxon>
        <taxon>Actinomycetes</taxon>
        <taxon>Bifidobacteriales</taxon>
        <taxon>Bifidobacteriaceae</taxon>
        <taxon>Bifidobacterium</taxon>
    </lineage>
</organism>
<gene>
    <name evidence="1" type="ORF">AD0028_1865</name>
</gene>
<proteinExistence type="predicted"/>
<evidence type="ECO:0000313" key="2">
    <source>
        <dbReference type="Proteomes" id="UP000193664"/>
    </source>
</evidence>
<dbReference type="AlphaFoldDB" id="A0A1X2Z8Y7"/>